<evidence type="ECO:0000313" key="3">
    <source>
        <dbReference type="Proteomes" id="UP001162162"/>
    </source>
</evidence>
<keyword evidence="3" id="KW-1185">Reference proteome</keyword>
<dbReference type="EMBL" id="JAPWTK010000112">
    <property type="protein sequence ID" value="KAJ8949710.1"/>
    <property type="molecule type" value="Genomic_DNA"/>
</dbReference>
<name>A0AAV8YDI3_9CUCU</name>
<comment type="caution">
    <text evidence="2">The sequence shown here is derived from an EMBL/GenBank/DDBJ whole genome shotgun (WGS) entry which is preliminary data.</text>
</comment>
<evidence type="ECO:0000256" key="1">
    <source>
        <dbReference type="SAM" id="MobiDB-lite"/>
    </source>
</evidence>
<sequence length="284" mass="32309">MLSDNNRKLSFLAAKAQGAQVLFATKRLISINEMDFTEAQRNEARTFGEFYIDMMENYRNTVKYYLSQDVILDWFGQTVKGEKTVSLFLKKNLSSVKHFMSVAVPVKKIGFRDTHIVNIPKEPKKIPIGLMSPPRITITRSQTKTPKKQTDPSTSSSNSKDRERDKERGQGDGLHNLPDLPLSPAKRFKPSGGDFSDIDLETVEGESDGPPKVKYVMAEGAVEFHRPSIKKLQTETKWKRPCKLSIAYSSTNCNDCTIYLIIYEGNVKCRRNLMKEFEAEEPEN</sequence>
<feature type="compositionally biased region" description="Basic and acidic residues" evidence="1">
    <location>
        <begin position="159"/>
        <end position="170"/>
    </location>
</feature>
<organism evidence="2 3">
    <name type="scientific">Aromia moschata</name>
    <dbReference type="NCBI Taxonomy" id="1265417"/>
    <lineage>
        <taxon>Eukaryota</taxon>
        <taxon>Metazoa</taxon>
        <taxon>Ecdysozoa</taxon>
        <taxon>Arthropoda</taxon>
        <taxon>Hexapoda</taxon>
        <taxon>Insecta</taxon>
        <taxon>Pterygota</taxon>
        <taxon>Neoptera</taxon>
        <taxon>Endopterygota</taxon>
        <taxon>Coleoptera</taxon>
        <taxon>Polyphaga</taxon>
        <taxon>Cucujiformia</taxon>
        <taxon>Chrysomeloidea</taxon>
        <taxon>Cerambycidae</taxon>
        <taxon>Cerambycinae</taxon>
        <taxon>Callichromatini</taxon>
        <taxon>Aromia</taxon>
    </lineage>
</organism>
<reference evidence="2" key="1">
    <citation type="journal article" date="2023" name="Insect Mol. Biol.">
        <title>Genome sequencing provides insights into the evolution of gene families encoding plant cell wall-degrading enzymes in longhorned beetles.</title>
        <authorList>
            <person name="Shin N.R."/>
            <person name="Okamura Y."/>
            <person name="Kirsch R."/>
            <person name="Pauchet Y."/>
        </authorList>
    </citation>
    <scope>NUCLEOTIDE SEQUENCE</scope>
    <source>
        <strain evidence="2">AMC_N1</strain>
    </source>
</reference>
<protein>
    <submittedName>
        <fullName evidence="2">Uncharacterized protein</fullName>
    </submittedName>
</protein>
<dbReference type="AlphaFoldDB" id="A0AAV8YDI3"/>
<gene>
    <name evidence="2" type="ORF">NQ318_013579</name>
</gene>
<dbReference type="Proteomes" id="UP001162162">
    <property type="component" value="Unassembled WGS sequence"/>
</dbReference>
<feature type="compositionally biased region" description="Acidic residues" evidence="1">
    <location>
        <begin position="196"/>
        <end position="207"/>
    </location>
</feature>
<evidence type="ECO:0000313" key="2">
    <source>
        <dbReference type="EMBL" id="KAJ8949710.1"/>
    </source>
</evidence>
<feature type="region of interest" description="Disordered" evidence="1">
    <location>
        <begin position="128"/>
        <end position="211"/>
    </location>
</feature>
<accession>A0AAV8YDI3</accession>
<proteinExistence type="predicted"/>